<organism evidence="7 8">
    <name type="scientific">Candidatus Methanocrinis alkalitolerans</name>
    <dbReference type="NCBI Taxonomy" id="3033395"/>
    <lineage>
        <taxon>Archaea</taxon>
        <taxon>Methanobacteriati</taxon>
        <taxon>Methanobacteriota</taxon>
        <taxon>Stenosarchaea group</taxon>
        <taxon>Methanomicrobia</taxon>
        <taxon>Methanotrichales</taxon>
        <taxon>Methanotrichaceae</taxon>
        <taxon>Methanocrinis</taxon>
    </lineage>
</organism>
<reference evidence="7 8" key="1">
    <citation type="submission" date="2023-03" db="EMBL/GenBank/DDBJ databases">
        <title>Whole genome sequencing of Methanotrichaceae archaeon M04Ac.</title>
        <authorList>
            <person name="Khomyakova M.A."/>
            <person name="Merkel A.Y."/>
            <person name="Slobodkin A.I."/>
        </authorList>
    </citation>
    <scope>NUCLEOTIDE SEQUENCE [LARGE SCALE GENOMIC DNA]</scope>
    <source>
        <strain evidence="7 8">M04Ac</strain>
    </source>
</reference>
<accession>A0ABT5XCA6</accession>
<evidence type="ECO:0000256" key="4">
    <source>
        <dbReference type="ARBA" id="ARBA00022679"/>
    </source>
</evidence>
<dbReference type="PIRSF" id="PIRSF000521">
    <property type="entry name" value="Transaminase_4ab_Lys_Orn"/>
    <property type="match status" value="1"/>
</dbReference>
<evidence type="ECO:0000256" key="5">
    <source>
        <dbReference type="ARBA" id="ARBA00022898"/>
    </source>
</evidence>
<keyword evidence="5 6" id="KW-0663">Pyridoxal phosphate</keyword>
<evidence type="ECO:0000256" key="6">
    <source>
        <dbReference type="RuleBase" id="RU003560"/>
    </source>
</evidence>
<dbReference type="PROSITE" id="PS00600">
    <property type="entry name" value="AA_TRANSFER_CLASS_3"/>
    <property type="match status" value="1"/>
</dbReference>
<dbReference type="InterPro" id="IPR015424">
    <property type="entry name" value="PyrdxlP-dep_Trfase"/>
</dbReference>
<dbReference type="NCBIfam" id="TIGR02407">
    <property type="entry name" value="ectoine_ectB"/>
    <property type="match status" value="1"/>
</dbReference>
<dbReference type="NCBIfam" id="NF006733">
    <property type="entry name" value="PRK09264.1"/>
    <property type="match status" value="1"/>
</dbReference>
<evidence type="ECO:0000256" key="1">
    <source>
        <dbReference type="ARBA" id="ARBA00001933"/>
    </source>
</evidence>
<dbReference type="Proteomes" id="UP001215956">
    <property type="component" value="Unassembled WGS sequence"/>
</dbReference>
<dbReference type="GO" id="GO:0045303">
    <property type="term" value="F:diaminobutyrate-2-oxoglutarate transaminase activity"/>
    <property type="evidence" value="ECO:0007669"/>
    <property type="project" value="UniProtKB-EC"/>
</dbReference>
<proteinExistence type="inferred from homology"/>
<dbReference type="Gene3D" id="3.40.640.10">
    <property type="entry name" value="Type I PLP-dependent aspartate aminotransferase-like (Major domain)"/>
    <property type="match status" value="1"/>
</dbReference>
<sequence>MNDISTKEEGEGEGEGDKTINDISTVNRLESKVRSYCRNFPVVFTKARGATLEDEEGREYIDFLAGAGALNYGHNDPVLKEKLLEYIEADQIVHGLDMVTGAKQAFMEAFDSWILKPRRMSYKIQFTGPTGTNAVEAAMKIARNYTGRQTIVSFTNGFHGVTLGSVAATGNSHFRDGCGIQPQGTAFMPYDGYMGEGVDTTEYLDKMLTDGSSGLDHPAAVIVETIQGEGGINVASKEWLRSLEEVCSKHDILLIVDDIQVGCGRTGTFFSFEEAGISPDIITLSKSLSGYGLPMAVVLMKPQLDVWKPGEHNGTFRGNNHAFVTARAAIEEYWRDDSFSRDVKKKGRIVRERLERLVDLDDRGILSARGRGMVQALDCGSGDLAARISALAFERGLIIETSGSEDQVLKCLIPLNIIEDELNRGLAILEESVFVALLEIPDLALDKEVETLWMEVMA</sequence>
<dbReference type="NCBIfam" id="TIGR00709">
    <property type="entry name" value="dat"/>
    <property type="match status" value="1"/>
</dbReference>
<keyword evidence="4 7" id="KW-0808">Transferase</keyword>
<gene>
    <name evidence="7" type="primary">ectB</name>
    <name evidence="7" type="ORF">P0O24_01710</name>
</gene>
<comment type="cofactor">
    <cofactor evidence="1">
        <name>pyridoxal 5'-phosphate</name>
        <dbReference type="ChEBI" id="CHEBI:597326"/>
    </cofactor>
</comment>
<protein>
    <submittedName>
        <fullName evidence="7">Diaminobutyrate--2-oxoglutarate transaminase</fullName>
        <ecNumber evidence="7">2.6.1.76</ecNumber>
    </submittedName>
</protein>
<dbReference type="Pfam" id="PF00202">
    <property type="entry name" value="Aminotran_3"/>
    <property type="match status" value="1"/>
</dbReference>
<dbReference type="SUPFAM" id="SSF53383">
    <property type="entry name" value="PLP-dependent transferases"/>
    <property type="match status" value="1"/>
</dbReference>
<evidence type="ECO:0000313" key="8">
    <source>
        <dbReference type="Proteomes" id="UP001215956"/>
    </source>
</evidence>
<dbReference type="InterPro" id="IPR015422">
    <property type="entry name" value="PyrdxlP-dep_Trfase_small"/>
</dbReference>
<dbReference type="InterPro" id="IPR049704">
    <property type="entry name" value="Aminotrans_3_PPA_site"/>
</dbReference>
<comment type="similarity">
    <text evidence="2 6">Belongs to the class-III pyridoxal-phosphate-dependent aminotransferase family.</text>
</comment>
<dbReference type="PANTHER" id="PTHR43552:SF2">
    <property type="entry name" value="DIAMINOBUTYRATE--2-OXOGLUTARATE TRANSAMINASE"/>
    <property type="match status" value="1"/>
</dbReference>
<dbReference type="CDD" id="cd00610">
    <property type="entry name" value="OAT_like"/>
    <property type="match status" value="1"/>
</dbReference>
<dbReference type="InterPro" id="IPR015421">
    <property type="entry name" value="PyrdxlP-dep_Trfase_major"/>
</dbReference>
<evidence type="ECO:0000256" key="2">
    <source>
        <dbReference type="ARBA" id="ARBA00008954"/>
    </source>
</evidence>
<dbReference type="PANTHER" id="PTHR43552">
    <property type="entry name" value="DIAMINOBUTYRATE--2-OXOGLUTARATE AMINOTRANSFERASE"/>
    <property type="match status" value="1"/>
</dbReference>
<dbReference type="Gene3D" id="3.90.1150.10">
    <property type="entry name" value="Aspartate Aminotransferase, domain 1"/>
    <property type="match status" value="1"/>
</dbReference>
<keyword evidence="8" id="KW-1185">Reference proteome</keyword>
<dbReference type="InterPro" id="IPR004637">
    <property type="entry name" value="Dat"/>
</dbReference>
<name>A0ABT5XCA6_9EURY</name>
<dbReference type="InterPro" id="IPR005814">
    <property type="entry name" value="Aminotrans_3"/>
</dbReference>
<dbReference type="EMBL" id="JARFPL010000004">
    <property type="protein sequence ID" value="MDF0592300.1"/>
    <property type="molecule type" value="Genomic_DNA"/>
</dbReference>
<comment type="caution">
    <text evidence="7">The sequence shown here is derived from an EMBL/GenBank/DDBJ whole genome shotgun (WGS) entry which is preliminary data.</text>
</comment>
<dbReference type="EC" id="2.6.1.76" evidence="7"/>
<keyword evidence="3 7" id="KW-0032">Aminotransferase</keyword>
<dbReference type="InterPro" id="IPR012773">
    <property type="entry name" value="Ectoine_EctB"/>
</dbReference>
<evidence type="ECO:0000256" key="3">
    <source>
        <dbReference type="ARBA" id="ARBA00022576"/>
    </source>
</evidence>
<evidence type="ECO:0000313" key="7">
    <source>
        <dbReference type="EMBL" id="MDF0592300.1"/>
    </source>
</evidence>